<reference evidence="2 3" key="1">
    <citation type="submission" date="2018-07" db="EMBL/GenBank/DDBJ databases">
        <title>Dyella monticola sp. nov. and Dyella psychrodurans sp. nov. isolated from monsoon evergreen broad-leaved forest soil of Dinghu Mountain, China.</title>
        <authorList>
            <person name="Gao Z."/>
            <person name="Qiu L."/>
        </authorList>
    </citation>
    <scope>NUCLEOTIDE SEQUENCE [LARGE SCALE GENOMIC DNA]</scope>
    <source>
        <strain evidence="2 3">4MSK11</strain>
    </source>
</reference>
<evidence type="ECO:0000313" key="2">
    <source>
        <dbReference type="EMBL" id="RDS86727.1"/>
    </source>
</evidence>
<name>A0A370XEL2_9GAMM</name>
<comment type="caution">
    <text evidence="2">The sequence shown here is derived from an EMBL/GenBank/DDBJ whole genome shotgun (WGS) entry which is preliminary data.</text>
</comment>
<dbReference type="EMBL" id="QRBF01000001">
    <property type="protein sequence ID" value="RDS86727.1"/>
    <property type="molecule type" value="Genomic_DNA"/>
</dbReference>
<dbReference type="PANTHER" id="PTHR30441">
    <property type="entry name" value="DUF748 DOMAIN-CONTAINING PROTEIN"/>
    <property type="match status" value="1"/>
</dbReference>
<dbReference type="PANTHER" id="PTHR30441:SF9">
    <property type="entry name" value="ASMA FAMILY PROTEIN YHJG"/>
    <property type="match status" value="1"/>
</dbReference>
<dbReference type="AlphaFoldDB" id="A0A370XEL2"/>
<feature type="domain" description="AsmA" evidence="1">
    <location>
        <begin position="1"/>
        <end position="590"/>
    </location>
</feature>
<dbReference type="GO" id="GO:0090313">
    <property type="term" value="P:regulation of protein targeting to membrane"/>
    <property type="evidence" value="ECO:0007669"/>
    <property type="project" value="TreeGrafter"/>
</dbReference>
<keyword evidence="3" id="KW-1185">Reference proteome</keyword>
<proteinExistence type="predicted"/>
<dbReference type="Pfam" id="PF05170">
    <property type="entry name" value="AsmA"/>
    <property type="match status" value="1"/>
</dbReference>
<organism evidence="2 3">
    <name type="scientific">Dyella psychrodurans</name>
    <dbReference type="NCBI Taxonomy" id="1927960"/>
    <lineage>
        <taxon>Bacteria</taxon>
        <taxon>Pseudomonadati</taxon>
        <taxon>Pseudomonadota</taxon>
        <taxon>Gammaproteobacteria</taxon>
        <taxon>Lysobacterales</taxon>
        <taxon>Rhodanobacteraceae</taxon>
        <taxon>Dyella</taxon>
    </lineage>
</organism>
<evidence type="ECO:0000313" key="3">
    <source>
        <dbReference type="Proteomes" id="UP000255334"/>
    </source>
</evidence>
<gene>
    <name evidence="2" type="ORF">DWU99_05725</name>
</gene>
<dbReference type="RefSeq" id="WP_115476997.1">
    <property type="nucleotide sequence ID" value="NZ_QRBF01000001.1"/>
</dbReference>
<dbReference type="InterPro" id="IPR007844">
    <property type="entry name" value="AsmA"/>
</dbReference>
<dbReference type="Proteomes" id="UP000255334">
    <property type="component" value="Unassembled WGS sequence"/>
</dbReference>
<accession>A0A370XEL2</accession>
<dbReference type="GO" id="GO:0005886">
    <property type="term" value="C:plasma membrane"/>
    <property type="evidence" value="ECO:0007669"/>
    <property type="project" value="TreeGrafter"/>
</dbReference>
<protein>
    <submittedName>
        <fullName evidence="2">AsmA family protein</fullName>
    </submittedName>
</protein>
<dbReference type="OrthoDB" id="5749006at2"/>
<evidence type="ECO:0000259" key="1">
    <source>
        <dbReference type="Pfam" id="PF05170"/>
    </source>
</evidence>
<dbReference type="InterPro" id="IPR052894">
    <property type="entry name" value="AsmA-related"/>
</dbReference>
<sequence length="704" mass="75680">MKRIYKLLAWIAGLLLVLLVALILVVALFDWNRLKPVIDDNVSAAIGHPFVIQGDLTVAWQREPAQQGLSAWVPWPTFTARSIQIANPSWTKQPQFAQLDALQFRFSPLGLLVHHIDVPSVQLVGPQIDLERDTHGQANWLFTLPQTTTPSAWQLNLGAIGFDQGHVALDDAQNRLKLQVTITPLQQAIPYDQIVAQATDEARADVGHGVGKTAESNKTQPDMSAGAARTNYQFAWTADGSYQGTPVTGTGKSGAMLALQQTDQPFPVQARMHIGDSKIALVGTLTDPVHLGALDLRVWFAGTSMAKLYPITGITLPDTPPYGTEGHLVAELHPHGSRFDYRDFRGRVGQSDLGGHVQLVTGGDRPKLSGDIHSQQLRFVDLAPLIGADSKAEKQQRGDTTQQPADKVLPVETFRTDRLRTMDADVTFSAARIEHPTSTPIDSLSARVWLDNSVLQIDPLHMGVAGGTIDGMLRVDGGAQPMRGALQLNARHLQLKQLFPTFGPMSSSFGEINGDVALNAHGNSVAALMGDANGDVKLLMNDGAISKTLLETAGLNVANVVVEKMFGDKTVKINCAAADLGGSDGLFNSKLFVFDTDDATVNVDGTVNFANEHMDLNITPHTKGFRVFSLRSPLYVKGTFKNPDVGVHAGPLLLRGGGAVALGVLAPPAALLALVAPSHSDHANTCQQVLSSLRDVPPPRSIKR</sequence>